<evidence type="ECO:0000259" key="13">
    <source>
        <dbReference type="Pfam" id="PF00534"/>
    </source>
</evidence>
<evidence type="ECO:0000256" key="6">
    <source>
        <dbReference type="ARBA" id="ARBA00022805"/>
    </source>
</evidence>
<dbReference type="PANTHER" id="PTHR46132:SF6">
    <property type="entry name" value="DIGALACTOSYLDIACYLGLYCEROL SYNTHASE 1, CHLOROPLASTIC"/>
    <property type="match status" value="1"/>
</dbReference>
<accession>A0ABD0U6X7</accession>
<gene>
    <name evidence="14" type="ORF">M5K25_022837</name>
</gene>
<feature type="domain" description="Glycosyl transferase family 1" evidence="13">
    <location>
        <begin position="544"/>
        <end position="679"/>
    </location>
</feature>
<proteinExistence type="inferred from homology"/>
<comment type="caution">
    <text evidence="14">The sequence shown here is derived from an EMBL/GenBank/DDBJ whole genome shotgun (WGS) entry which is preliminary data.</text>
</comment>
<organism evidence="14 15">
    <name type="scientific">Dendrobium thyrsiflorum</name>
    <name type="common">Pinecone-like raceme dendrobium</name>
    <name type="synonym">Orchid</name>
    <dbReference type="NCBI Taxonomy" id="117978"/>
    <lineage>
        <taxon>Eukaryota</taxon>
        <taxon>Viridiplantae</taxon>
        <taxon>Streptophyta</taxon>
        <taxon>Embryophyta</taxon>
        <taxon>Tracheophyta</taxon>
        <taxon>Spermatophyta</taxon>
        <taxon>Magnoliopsida</taxon>
        <taxon>Liliopsida</taxon>
        <taxon>Asparagales</taxon>
        <taxon>Orchidaceae</taxon>
        <taxon>Epidendroideae</taxon>
        <taxon>Malaxideae</taxon>
        <taxon>Dendrobiinae</taxon>
        <taxon>Dendrobium</taxon>
    </lineage>
</organism>
<evidence type="ECO:0000256" key="5">
    <source>
        <dbReference type="ARBA" id="ARBA00022679"/>
    </source>
</evidence>
<keyword evidence="6" id="KW-1002">Plastid outer membrane</keyword>
<keyword evidence="3" id="KW-0934">Plastid</keyword>
<evidence type="ECO:0000313" key="14">
    <source>
        <dbReference type="EMBL" id="KAL0908348.1"/>
    </source>
</evidence>
<keyword evidence="5" id="KW-0808">Transferase</keyword>
<comment type="catalytic activity">
    <reaction evidence="11">
        <text>a 1,2-diacyl-3-O-(beta-D-galactosyl)-sn-glycerol + UDP-alpha-D-galactose = a 1,2-diacyl-3-O-[alpha-D-galactosyl-(1-&gt;6)-beta-D-galactosyl]-sn-glycerol + UDP + H(+)</text>
        <dbReference type="Rhea" id="RHEA:10520"/>
        <dbReference type="ChEBI" id="CHEBI:15378"/>
        <dbReference type="ChEBI" id="CHEBI:17615"/>
        <dbReference type="ChEBI" id="CHEBI:28396"/>
        <dbReference type="ChEBI" id="CHEBI:58223"/>
        <dbReference type="ChEBI" id="CHEBI:66914"/>
        <dbReference type="EC" id="2.4.1.241"/>
    </reaction>
</comment>
<dbReference type="Pfam" id="PF00534">
    <property type="entry name" value="Glycos_transf_1"/>
    <property type="match status" value="1"/>
</dbReference>
<evidence type="ECO:0000256" key="11">
    <source>
        <dbReference type="ARBA" id="ARBA00048651"/>
    </source>
</evidence>
<dbReference type="EMBL" id="JANQDX010000017">
    <property type="protein sequence ID" value="KAL0908348.1"/>
    <property type="molecule type" value="Genomic_DNA"/>
</dbReference>
<dbReference type="Proteomes" id="UP001552299">
    <property type="component" value="Unassembled WGS sequence"/>
</dbReference>
<dbReference type="AlphaFoldDB" id="A0ABD0U6X7"/>
<keyword evidence="2" id="KW-0150">Chloroplast</keyword>
<dbReference type="FunFam" id="3.40.50.2000:FF:000218">
    <property type="entry name" value="Digalactosyldiacylglycerol synthase 1, chloroplastic-like"/>
    <property type="match status" value="1"/>
</dbReference>
<evidence type="ECO:0000256" key="9">
    <source>
        <dbReference type="ARBA" id="ARBA00024013"/>
    </source>
</evidence>
<dbReference type="InterPro" id="IPR044525">
    <property type="entry name" value="DGDG1/2"/>
</dbReference>
<evidence type="ECO:0000256" key="3">
    <source>
        <dbReference type="ARBA" id="ARBA00022640"/>
    </source>
</evidence>
<dbReference type="FunFam" id="3.40.50.2000:FF:000325">
    <property type="entry name" value="Digalactosyldiacylglycerol synthase 1, chloroplastic"/>
    <property type="match status" value="1"/>
</dbReference>
<keyword evidence="7" id="KW-0809">Transit peptide</keyword>
<evidence type="ECO:0000256" key="10">
    <source>
        <dbReference type="ARBA" id="ARBA00024055"/>
    </source>
</evidence>
<comment type="similarity">
    <text evidence="1">Belongs to the glycosyltransferase group 1 family. Glycosyltransferase 4 subfamily.</text>
</comment>
<dbReference type="PANTHER" id="PTHR46132">
    <property type="entry name" value="DIGALACTOSYLDIACYLGLYCEROL SYNTHASE 2, CHLOROPLASTIC"/>
    <property type="match status" value="1"/>
</dbReference>
<keyword evidence="15" id="KW-1185">Reference proteome</keyword>
<dbReference type="CDD" id="cd01635">
    <property type="entry name" value="Glycosyltransferase_GTB-type"/>
    <property type="match status" value="1"/>
</dbReference>
<dbReference type="GO" id="GO:0046481">
    <property type="term" value="F:digalactosyldiacylglycerol synthase activity"/>
    <property type="evidence" value="ECO:0007669"/>
    <property type="project" value="UniProtKB-EC"/>
</dbReference>
<dbReference type="Gene3D" id="3.40.50.2000">
    <property type="entry name" value="Glycogen Phosphorylase B"/>
    <property type="match status" value="1"/>
</dbReference>
<dbReference type="GO" id="GO:0009707">
    <property type="term" value="C:chloroplast outer membrane"/>
    <property type="evidence" value="ECO:0007669"/>
    <property type="project" value="UniProtKB-SubCell"/>
</dbReference>
<dbReference type="InterPro" id="IPR001296">
    <property type="entry name" value="Glyco_trans_1"/>
</dbReference>
<dbReference type="EC" id="2.4.1.241" evidence="10"/>
<evidence type="ECO:0000313" key="15">
    <source>
        <dbReference type="Proteomes" id="UP001552299"/>
    </source>
</evidence>
<protein>
    <recommendedName>
        <fullName evidence="12">Digalactosyldiacylglycerol synthase 1, chloroplastic</fullName>
        <ecNumber evidence="10">2.4.1.241</ecNumber>
    </recommendedName>
</protein>
<name>A0ABD0U6X7_DENTH</name>
<dbReference type="SUPFAM" id="SSF53756">
    <property type="entry name" value="UDP-Glycosyltransferase/glycogen phosphorylase"/>
    <property type="match status" value="1"/>
</dbReference>
<evidence type="ECO:0000256" key="1">
    <source>
        <dbReference type="ARBA" id="ARBA00009481"/>
    </source>
</evidence>
<evidence type="ECO:0000256" key="7">
    <source>
        <dbReference type="ARBA" id="ARBA00022946"/>
    </source>
</evidence>
<keyword evidence="8" id="KW-0472">Membrane</keyword>
<evidence type="ECO:0000256" key="2">
    <source>
        <dbReference type="ARBA" id="ARBA00022528"/>
    </source>
</evidence>
<keyword evidence="4" id="KW-0328">Glycosyltransferase</keyword>
<evidence type="ECO:0000256" key="4">
    <source>
        <dbReference type="ARBA" id="ARBA00022676"/>
    </source>
</evidence>
<reference evidence="14 15" key="1">
    <citation type="journal article" date="2024" name="Plant Biotechnol. J.">
        <title>Dendrobium thyrsiflorum genome and its molecular insights into genes involved in important horticultural traits.</title>
        <authorList>
            <person name="Chen B."/>
            <person name="Wang J.Y."/>
            <person name="Zheng P.J."/>
            <person name="Li K.L."/>
            <person name="Liang Y.M."/>
            <person name="Chen X.F."/>
            <person name="Zhang C."/>
            <person name="Zhao X."/>
            <person name="He X."/>
            <person name="Zhang G.Q."/>
            <person name="Liu Z.J."/>
            <person name="Xu Q."/>
        </authorList>
    </citation>
    <scope>NUCLEOTIDE SEQUENCE [LARGE SCALE GENOMIC DNA]</scope>
    <source>
        <strain evidence="14">GZMU011</strain>
    </source>
</reference>
<comment type="subcellular location">
    <subcellularLocation>
        <location evidence="9">Plastid</location>
        <location evidence="9">Chloroplast outer membrane</location>
    </subcellularLocation>
</comment>
<evidence type="ECO:0000256" key="8">
    <source>
        <dbReference type="ARBA" id="ARBA00023136"/>
    </source>
</evidence>
<evidence type="ECO:0000256" key="12">
    <source>
        <dbReference type="ARBA" id="ARBA00071595"/>
    </source>
</evidence>
<sequence length="792" mass="90164">MINLGMDTRPSTSVTAEKAISFISKGWREVRDSAGADLQLMRARANSFKDLADREVENFLHSASVFSVPSHSPMNSAIAELEFVKRIQPKLSEFRRAYSSPDFSRKMLEKWSPKPSIRIDLSGIRNAIVSEVDHDGGMFDFESGRPRRLVRRIRWKERERGKEEEWEPLRQLKEKFKELEQKSQSNDIFGSFKSKELVKKVKLRLKSFCKEREESKEVPPLDLPELLAYLFKQSVPLFDQLGIRRDICDKVVESLCSKRKDHLPSHSVSGEDASLIEHHSISDDLDFRIASVLQSTGYHANDSYWTNFANRDLEDKKRHVAIVTTASLPWMTGTAVNPLFRAAYLAKCAKQKVTLVVPWLCMADQELVYPNSLTFSSPEEQEAYIRSWLEERVGFKTDFKISFYPGKFSKERRSIIPVGDTSAFIPSKKADIAILEEPEHLNWYYHGKRWTDKFNHVVGVVHTNYLEYIKREKNGAIQAFLVKHINNMVTRAYCHKVLRLSAATQDLPRSVVCNVHGVNPKFLKVGEKKAAERESGQQAFSKGAYFLGKMVWAKGYKELIDLLAKHNNDLEGFKLDVYGNGEDSHEVQSTAQKLQLNLNFMKGMDHADDSLHGYKVFINPSVSDVLCTATAEALAMGKFVICADHPSNNFFRAFPNCLTYKTSEEFVAKIKEALANEPQPLTAVQRYNLSWEAATERFIEYSELDKVLSKSYEDSIESGEAKQLSKIKKSVSMPSLSEIVDGGLAFAHYCLTGNELLRLSTGAIPGTRDYDKQHCVDLHLLPPQVQNPIYGW</sequence>